<proteinExistence type="predicted"/>
<protein>
    <submittedName>
        <fullName evidence="1">Uncharacterized protein</fullName>
    </submittedName>
</protein>
<feature type="non-terminal residue" evidence="1">
    <location>
        <position position="557"/>
    </location>
</feature>
<dbReference type="EMBL" id="CM046126">
    <property type="protein sequence ID" value="KAI8426717.1"/>
    <property type="molecule type" value="Genomic_DNA"/>
</dbReference>
<dbReference type="Proteomes" id="UP001064048">
    <property type="component" value="Chromosome 26"/>
</dbReference>
<organism evidence="1 2">
    <name type="scientific">Choristoneura fumiferana</name>
    <name type="common">Spruce budworm moth</name>
    <name type="synonym">Archips fumiferana</name>
    <dbReference type="NCBI Taxonomy" id="7141"/>
    <lineage>
        <taxon>Eukaryota</taxon>
        <taxon>Metazoa</taxon>
        <taxon>Ecdysozoa</taxon>
        <taxon>Arthropoda</taxon>
        <taxon>Hexapoda</taxon>
        <taxon>Insecta</taxon>
        <taxon>Pterygota</taxon>
        <taxon>Neoptera</taxon>
        <taxon>Endopterygota</taxon>
        <taxon>Lepidoptera</taxon>
        <taxon>Glossata</taxon>
        <taxon>Ditrysia</taxon>
        <taxon>Tortricoidea</taxon>
        <taxon>Tortricidae</taxon>
        <taxon>Tortricinae</taxon>
        <taxon>Choristoneura</taxon>
    </lineage>
</organism>
<name>A0ACC0JRC4_CHOFU</name>
<accession>A0ACC0JRC4</accession>
<sequence length="557" mass="62364">MSKSTKLSWKCVKCRTASECNPLVAPSTLLKSSPEFLDLKKNSDNTMNESRSSTDNVTFRKQRRVKSTSSSLDHTEINCSDTQTTSSCSTPVNDGPSSLPNLTESLQIHNLKEEIATLTTQLGSAHDEIACLNSEVFRLTKGYSELEAQIAMLKKLLDDVHPAISRSTPKSSKKKKTRKSQNRSNLDSLYHLSFDNAKNIKEHNEVPVTISTETGAPETTLKGDQPRNGKKRTIFLFGGKQCAGVAPKLVNMREDDELVKYKIMSYIKPSASTQQIVDTISSCKFSEGDKIVLSIGEHDDNPMEMMSSLNKALECLENYHVFIVSIRKSEGIKTDIVNYMLQQSCLKADNVKFIDILNRNTGSRRIFLNKSHKIVMCGDFNTNILGDKNEARDFVQLLNTYNLKCHVKEPTRVTKHSSTCIDNIVSNLELKNVTVIDLAISDHTLHGYVNYAIVGSLKRTDDVEPWQVRRIRRIIKHPHFNPYTKHNDIALLETDPISLGPSTVPACLDVFGGAHDRSVATGWGVTDYLGRVSDTLQKVTLTKFTDRKCSENYPVNR</sequence>
<keyword evidence="2" id="KW-1185">Reference proteome</keyword>
<reference evidence="1 2" key="1">
    <citation type="journal article" date="2022" name="Genome Biol. Evol.">
        <title>The Spruce Budworm Genome: Reconstructing the Evolutionary History of Antifreeze Proteins.</title>
        <authorList>
            <person name="Beliveau C."/>
            <person name="Gagne P."/>
            <person name="Picq S."/>
            <person name="Vernygora O."/>
            <person name="Keeling C.I."/>
            <person name="Pinkney K."/>
            <person name="Doucet D."/>
            <person name="Wen F."/>
            <person name="Johnston J.S."/>
            <person name="Maaroufi H."/>
            <person name="Boyle B."/>
            <person name="Laroche J."/>
            <person name="Dewar K."/>
            <person name="Juretic N."/>
            <person name="Blackburn G."/>
            <person name="Nisole A."/>
            <person name="Brunet B."/>
            <person name="Brandao M."/>
            <person name="Lumley L."/>
            <person name="Duan J."/>
            <person name="Quan G."/>
            <person name="Lucarotti C.J."/>
            <person name="Roe A.D."/>
            <person name="Sperling F.A.H."/>
            <person name="Levesque R.C."/>
            <person name="Cusson M."/>
        </authorList>
    </citation>
    <scope>NUCLEOTIDE SEQUENCE [LARGE SCALE GENOMIC DNA]</scope>
    <source>
        <strain evidence="1">Glfc:IPQL:Cfum</strain>
    </source>
</reference>
<evidence type="ECO:0000313" key="1">
    <source>
        <dbReference type="EMBL" id="KAI8426717.1"/>
    </source>
</evidence>
<comment type="caution">
    <text evidence="1">The sequence shown here is derived from an EMBL/GenBank/DDBJ whole genome shotgun (WGS) entry which is preliminary data.</text>
</comment>
<evidence type="ECO:0000313" key="2">
    <source>
        <dbReference type="Proteomes" id="UP001064048"/>
    </source>
</evidence>
<gene>
    <name evidence="1" type="ORF">MSG28_014422</name>
</gene>